<reference evidence="1 2" key="1">
    <citation type="journal article" date="2018" name="Sci. Rep.">
        <title>Genomic signatures of local adaptation to the degree of environmental predictability in rotifers.</title>
        <authorList>
            <person name="Franch-Gras L."/>
            <person name="Hahn C."/>
            <person name="Garcia-Roger E.M."/>
            <person name="Carmona M.J."/>
            <person name="Serra M."/>
            <person name="Gomez A."/>
        </authorList>
    </citation>
    <scope>NUCLEOTIDE SEQUENCE [LARGE SCALE GENOMIC DNA]</scope>
    <source>
        <strain evidence="1">HYR1</strain>
    </source>
</reference>
<name>A0A3M7RPG6_BRAPC</name>
<comment type="caution">
    <text evidence="1">The sequence shown here is derived from an EMBL/GenBank/DDBJ whole genome shotgun (WGS) entry which is preliminary data.</text>
</comment>
<organism evidence="1 2">
    <name type="scientific">Brachionus plicatilis</name>
    <name type="common">Marine rotifer</name>
    <name type="synonym">Brachionus muelleri</name>
    <dbReference type="NCBI Taxonomy" id="10195"/>
    <lineage>
        <taxon>Eukaryota</taxon>
        <taxon>Metazoa</taxon>
        <taxon>Spiralia</taxon>
        <taxon>Gnathifera</taxon>
        <taxon>Rotifera</taxon>
        <taxon>Eurotatoria</taxon>
        <taxon>Monogononta</taxon>
        <taxon>Pseudotrocha</taxon>
        <taxon>Ploima</taxon>
        <taxon>Brachionidae</taxon>
        <taxon>Brachionus</taxon>
    </lineage>
</organism>
<proteinExistence type="predicted"/>
<keyword evidence="2" id="KW-1185">Reference proteome</keyword>
<evidence type="ECO:0000313" key="1">
    <source>
        <dbReference type="EMBL" id="RNA25463.1"/>
    </source>
</evidence>
<dbReference type="EMBL" id="REGN01002926">
    <property type="protein sequence ID" value="RNA25463.1"/>
    <property type="molecule type" value="Genomic_DNA"/>
</dbReference>
<evidence type="ECO:0000313" key="2">
    <source>
        <dbReference type="Proteomes" id="UP000276133"/>
    </source>
</evidence>
<dbReference type="Proteomes" id="UP000276133">
    <property type="component" value="Unassembled WGS sequence"/>
</dbReference>
<gene>
    <name evidence="1" type="ORF">BpHYR1_034501</name>
</gene>
<sequence>MKNFFFGIRAAKRYIYLDSQEGEKFGNSKFKLNSLLNFLHFVLFFCTELHKTKPDDFLPMFKNLISLIITYQDEKISDFRIKFITNLSSQKYPNSLRLNT</sequence>
<accession>A0A3M7RPG6</accession>
<protein>
    <submittedName>
        <fullName evidence="1">Uncharacterized protein</fullName>
    </submittedName>
</protein>
<dbReference type="AlphaFoldDB" id="A0A3M7RPG6"/>